<evidence type="ECO:0000313" key="5">
    <source>
        <dbReference type="Proteomes" id="UP000440004"/>
    </source>
</evidence>
<comment type="caution">
    <text evidence="4">The sequence shown here is derived from an EMBL/GenBank/DDBJ whole genome shotgun (WGS) entry which is preliminary data.</text>
</comment>
<evidence type="ECO:0000256" key="2">
    <source>
        <dbReference type="SAM" id="Phobius"/>
    </source>
</evidence>
<dbReference type="Gene3D" id="3.40.50.720">
    <property type="entry name" value="NAD(P)-binding Rossmann-like Domain"/>
    <property type="match status" value="2"/>
</dbReference>
<gene>
    <name evidence="4" type="ORF">GC105_07655</name>
</gene>
<accession>A0A6A7K978</accession>
<evidence type="ECO:0000313" key="4">
    <source>
        <dbReference type="EMBL" id="MPW25663.1"/>
    </source>
</evidence>
<keyword evidence="5" id="KW-1185">Reference proteome</keyword>
<keyword evidence="2" id="KW-0812">Transmembrane</keyword>
<organism evidence="4 5">
    <name type="scientific">Alkalibaculum sporogenes</name>
    <dbReference type="NCBI Taxonomy" id="2655001"/>
    <lineage>
        <taxon>Bacteria</taxon>
        <taxon>Bacillati</taxon>
        <taxon>Bacillota</taxon>
        <taxon>Clostridia</taxon>
        <taxon>Eubacteriales</taxon>
        <taxon>Eubacteriaceae</taxon>
        <taxon>Alkalibaculum</taxon>
    </lineage>
</organism>
<dbReference type="AlphaFoldDB" id="A0A6A7K978"/>
<sequence>MFLSISLYIAAIITSNYSIVSHFISFAFVLIVIKIGLFFIFNIYNTLWKYASIEELSKIIVVNIVGNIISFIIFRMINSEVTLSLVAVMFVFDITFTGGTRIIYRLVRRLKNHRLFSVKTNNVLIVGAGDGGVTIMKEYKHNPVLNSKLVGFIDDDWRKNGKYLNGLRILGKVSEISSIVKEYNVDEIVIAMPSVSKTRIKEIISECQNTKCKIRILPNLAELVDDKYFTKQIREVEIEDLLGRETVDLNTEEICGYIEGKKVLVTGGGGSIGSELCRQIAKYNPKELILLDIYENNAYELQIELKKKYPNLNLKVTIASVRDKRRIEEIIFDNRPQVVFHAAAHKHVPLMEDNPEEAIKNNVFGTLNVVQASDKYGVENFVMISTDKAVNPTNIMGATKRLCEMIIQSIDNVSDTKFVAVRFGNVLGSNGSVIPLFKKQIAAGGPVLVTHPDIIRYFMTIPEASQLVIQAGSMAKGGEVFVLDMGEPVKILNLAKDLIRLSGFEIGKDIPIEIVGLRPGEKLYEELLLDEEDIRSTKHSKILIGQPMDMDYKFILRRISVLRDAIEASDNNIKEVMMKIVPTYKPVYNDNNDEQIELLRDEVVLTSDGE</sequence>
<feature type="domain" description="Polysaccharide biosynthesis protein CapD-like" evidence="3">
    <location>
        <begin position="263"/>
        <end position="545"/>
    </location>
</feature>
<dbReference type="PANTHER" id="PTHR43318">
    <property type="entry name" value="UDP-N-ACETYLGLUCOSAMINE 4,6-DEHYDRATASE"/>
    <property type="match status" value="1"/>
</dbReference>
<name>A0A6A7K978_9FIRM</name>
<dbReference type="SUPFAM" id="SSF53335">
    <property type="entry name" value="S-adenosyl-L-methionine-dependent methyltransferases"/>
    <property type="match status" value="1"/>
</dbReference>
<dbReference type="EMBL" id="WHNX01000009">
    <property type="protein sequence ID" value="MPW25663.1"/>
    <property type="molecule type" value="Genomic_DNA"/>
</dbReference>
<feature type="transmembrane region" description="Helical" evidence="2">
    <location>
        <begin position="83"/>
        <end position="104"/>
    </location>
</feature>
<dbReference type="Proteomes" id="UP000440004">
    <property type="component" value="Unassembled WGS sequence"/>
</dbReference>
<comment type="similarity">
    <text evidence="1">Belongs to the polysaccharide synthase family.</text>
</comment>
<reference evidence="4 5" key="1">
    <citation type="submission" date="2019-10" db="EMBL/GenBank/DDBJ databases">
        <title>Alkalibaculum tamaniensis sp.nov., a new alkaliphilic acetogen, isolated on methoxylated aromatics from a mud volcano.</title>
        <authorList>
            <person name="Khomyakova M.A."/>
            <person name="Merkel A.Y."/>
            <person name="Bonch-Osmolovskaya E.A."/>
            <person name="Slobodkin A.I."/>
        </authorList>
    </citation>
    <scope>NUCLEOTIDE SEQUENCE [LARGE SCALE GENOMIC DNA]</scope>
    <source>
        <strain evidence="4 5">M08DMB</strain>
    </source>
</reference>
<dbReference type="SUPFAM" id="SSF51735">
    <property type="entry name" value="NAD(P)-binding Rossmann-fold domains"/>
    <property type="match status" value="1"/>
</dbReference>
<dbReference type="InterPro" id="IPR029063">
    <property type="entry name" value="SAM-dependent_MTases_sf"/>
</dbReference>
<evidence type="ECO:0000259" key="3">
    <source>
        <dbReference type="Pfam" id="PF02719"/>
    </source>
</evidence>
<feature type="transmembrane region" description="Helical" evidence="2">
    <location>
        <begin position="20"/>
        <end position="44"/>
    </location>
</feature>
<dbReference type="CDD" id="cd05237">
    <property type="entry name" value="UDP_invert_4-6DH_SDR_e"/>
    <property type="match status" value="1"/>
</dbReference>
<dbReference type="InterPro" id="IPR051203">
    <property type="entry name" value="Polysaccharide_Synthase-Rel"/>
</dbReference>
<feature type="transmembrane region" description="Helical" evidence="2">
    <location>
        <begin position="56"/>
        <end position="77"/>
    </location>
</feature>
<dbReference type="InterPro" id="IPR003869">
    <property type="entry name" value="Polysac_CapD-like"/>
</dbReference>
<proteinExistence type="inferred from homology"/>
<keyword evidence="2" id="KW-1133">Transmembrane helix</keyword>
<protein>
    <submittedName>
        <fullName evidence="4">NAD-dependent epimerase/dehydratase family protein</fullName>
    </submittedName>
</protein>
<dbReference type="Pfam" id="PF02719">
    <property type="entry name" value="Polysacc_synt_2"/>
    <property type="match status" value="1"/>
</dbReference>
<dbReference type="InterPro" id="IPR036291">
    <property type="entry name" value="NAD(P)-bd_dom_sf"/>
</dbReference>
<keyword evidence="2" id="KW-0472">Membrane</keyword>
<dbReference type="PANTHER" id="PTHR43318:SF1">
    <property type="entry name" value="POLYSACCHARIDE BIOSYNTHESIS PROTEIN EPSC-RELATED"/>
    <property type="match status" value="1"/>
</dbReference>
<dbReference type="Pfam" id="PF13727">
    <property type="entry name" value="CoA_binding_3"/>
    <property type="match status" value="1"/>
</dbReference>
<evidence type="ECO:0000256" key="1">
    <source>
        <dbReference type="ARBA" id="ARBA00007430"/>
    </source>
</evidence>